<feature type="transmembrane region" description="Helical" evidence="1">
    <location>
        <begin position="63"/>
        <end position="83"/>
    </location>
</feature>
<evidence type="ECO:0000313" key="2">
    <source>
        <dbReference type="EMBL" id="SAL81585.1"/>
    </source>
</evidence>
<dbReference type="EMBL" id="FCOM02000038">
    <property type="protein sequence ID" value="SAL81585.1"/>
    <property type="molecule type" value="Genomic_DNA"/>
</dbReference>
<keyword evidence="3" id="KW-1185">Reference proteome</keyword>
<dbReference type="RefSeq" id="WP_061150260.1">
    <property type="nucleotide sequence ID" value="NZ_FCOM02000038.1"/>
</dbReference>
<organism evidence="2 3">
    <name type="scientific">Caballeronia arvi</name>
    <dbReference type="NCBI Taxonomy" id="1777135"/>
    <lineage>
        <taxon>Bacteria</taxon>
        <taxon>Pseudomonadati</taxon>
        <taxon>Pseudomonadota</taxon>
        <taxon>Betaproteobacteria</taxon>
        <taxon>Burkholderiales</taxon>
        <taxon>Burkholderiaceae</taxon>
        <taxon>Caballeronia</taxon>
    </lineage>
</organism>
<keyword evidence="1" id="KW-1133">Transmembrane helix</keyword>
<proteinExistence type="predicted"/>
<protein>
    <submittedName>
        <fullName evidence="2">Uncharacterized protein</fullName>
    </submittedName>
</protein>
<reference evidence="2" key="1">
    <citation type="submission" date="2016-01" db="EMBL/GenBank/DDBJ databases">
        <authorList>
            <person name="Peeters C."/>
        </authorList>
    </citation>
    <scope>NUCLEOTIDE SEQUENCE [LARGE SCALE GENOMIC DNA]</scope>
    <source>
        <strain evidence="2">LMG 29317</strain>
    </source>
</reference>
<dbReference type="AlphaFoldDB" id="A0A158KKR7"/>
<dbReference type="OrthoDB" id="9131185at2"/>
<keyword evidence="1" id="KW-0472">Membrane</keyword>
<keyword evidence="1" id="KW-0812">Transmembrane</keyword>
<accession>A0A158KKR7</accession>
<comment type="caution">
    <text evidence="2">The sequence shown here is derived from an EMBL/GenBank/DDBJ whole genome shotgun (WGS) entry which is preliminary data.</text>
</comment>
<evidence type="ECO:0000256" key="1">
    <source>
        <dbReference type="SAM" id="Phobius"/>
    </source>
</evidence>
<dbReference type="Proteomes" id="UP000055019">
    <property type="component" value="Unassembled WGS sequence"/>
</dbReference>
<evidence type="ECO:0000313" key="3">
    <source>
        <dbReference type="Proteomes" id="UP000055019"/>
    </source>
</evidence>
<feature type="transmembrane region" description="Helical" evidence="1">
    <location>
        <begin position="29"/>
        <end position="51"/>
    </location>
</feature>
<sequence length="116" mass="12710">MQIDENTFTKPQWEAIALYVDARKRRRRFWLGAGAAAVFGCGSALITSSLMQVGADLPDALQWTQTVLPILLLFDLCLGALAFQRAVASGRKAMLAAGLTMQFVADFENYSTSKFS</sequence>
<name>A0A158KKR7_9BURK</name>
<gene>
    <name evidence="2" type="ORF">AWB74_05990</name>
</gene>